<reference evidence="1" key="1">
    <citation type="submission" date="2020-07" db="EMBL/GenBank/DDBJ databases">
        <authorList>
            <person name="Lin J."/>
        </authorList>
    </citation>
    <scope>NUCLEOTIDE SEQUENCE</scope>
</reference>
<accession>A0A6V7QHI2</accession>
<gene>
    <name evidence="1" type="ORF">CB5_LOCUS25622</name>
</gene>
<dbReference type="AlphaFoldDB" id="A0A6V7QHI2"/>
<organism evidence="1">
    <name type="scientific">Ananas comosus var. bracteatus</name>
    <name type="common">red pineapple</name>
    <dbReference type="NCBI Taxonomy" id="296719"/>
    <lineage>
        <taxon>Eukaryota</taxon>
        <taxon>Viridiplantae</taxon>
        <taxon>Streptophyta</taxon>
        <taxon>Embryophyta</taxon>
        <taxon>Tracheophyta</taxon>
        <taxon>Spermatophyta</taxon>
        <taxon>Magnoliopsida</taxon>
        <taxon>Liliopsida</taxon>
        <taxon>Poales</taxon>
        <taxon>Bromeliaceae</taxon>
        <taxon>Bromelioideae</taxon>
        <taxon>Ananas</taxon>
    </lineage>
</organism>
<protein>
    <submittedName>
        <fullName evidence="1">Uncharacterized protein</fullName>
    </submittedName>
</protein>
<proteinExistence type="predicted"/>
<name>A0A6V7QHI2_ANACO</name>
<evidence type="ECO:0000313" key="1">
    <source>
        <dbReference type="EMBL" id="CAD1842411.1"/>
    </source>
</evidence>
<dbReference type="EMBL" id="LR862136">
    <property type="protein sequence ID" value="CAD1842411.1"/>
    <property type="molecule type" value="Genomic_DNA"/>
</dbReference>
<sequence>MDRLVPESSLCEQRLSASLYAYEDWSVPPGTGPRELSSQDLAKFSSFSQVTDRRAVGDRLRVRAEPGNKCHGRPIASVNKQSESVTRWVVLTEDISSLPCRSGMRFYY</sequence>